<feature type="transmembrane region" description="Helical" evidence="1">
    <location>
        <begin position="103"/>
        <end position="124"/>
    </location>
</feature>
<reference evidence="2" key="2">
    <citation type="submission" date="2020-09" db="EMBL/GenBank/DDBJ databases">
        <authorList>
            <person name="Sun Q."/>
            <person name="Ohkuma M."/>
        </authorList>
    </citation>
    <scope>NUCLEOTIDE SEQUENCE</scope>
    <source>
        <strain evidence="2">JCM 5016</strain>
    </source>
</reference>
<proteinExistence type="predicted"/>
<dbReference type="AlphaFoldDB" id="A0A918VNB2"/>
<feature type="transmembrane region" description="Helical" evidence="1">
    <location>
        <begin position="72"/>
        <end position="91"/>
    </location>
</feature>
<gene>
    <name evidence="2" type="ORF">GCM10010389_56170</name>
</gene>
<protein>
    <submittedName>
        <fullName evidence="2">Uncharacterized protein</fullName>
    </submittedName>
</protein>
<dbReference type="RefSeq" id="WP_190060293.1">
    <property type="nucleotide sequence ID" value="NZ_BMWH01000030.1"/>
</dbReference>
<name>A0A918VNB2_9ACTN</name>
<evidence type="ECO:0000256" key="1">
    <source>
        <dbReference type="SAM" id="Phobius"/>
    </source>
</evidence>
<keyword evidence="1" id="KW-1133">Transmembrane helix</keyword>
<feature type="transmembrane region" description="Helical" evidence="1">
    <location>
        <begin position="136"/>
        <end position="153"/>
    </location>
</feature>
<keyword evidence="1" id="KW-0472">Membrane</keyword>
<feature type="transmembrane region" description="Helical" evidence="1">
    <location>
        <begin position="165"/>
        <end position="185"/>
    </location>
</feature>
<accession>A0A918VNB2</accession>
<keyword evidence="1" id="KW-0812">Transmembrane</keyword>
<feature type="transmembrane region" description="Helical" evidence="1">
    <location>
        <begin position="40"/>
        <end position="60"/>
    </location>
</feature>
<comment type="caution">
    <text evidence="2">The sequence shown here is derived from an EMBL/GenBank/DDBJ whole genome shotgun (WGS) entry which is preliminary data.</text>
</comment>
<keyword evidence="3" id="KW-1185">Reference proteome</keyword>
<organism evidence="2 3">
    <name type="scientific">Streptomyces echinoruber</name>
    <dbReference type="NCBI Taxonomy" id="68898"/>
    <lineage>
        <taxon>Bacteria</taxon>
        <taxon>Bacillati</taxon>
        <taxon>Actinomycetota</taxon>
        <taxon>Actinomycetes</taxon>
        <taxon>Kitasatosporales</taxon>
        <taxon>Streptomycetaceae</taxon>
        <taxon>Streptomyces</taxon>
    </lineage>
</organism>
<sequence>MERIQFWRAALGLVLTVGAWLALGLVPLREIPGQFRWSLAWGFSFVQMNFYVAWFAVARAPRGRKWAAAARWRGPLLAFVLTFTAWGVFMQPGLFDWPPSSPGSAVCGLWLCLFGGYGGLLLILNGGRTADINEGLPAVLSVFFILAFALPSLGDPMYDKVSMPVRLVLGLTGPVTLLLLARWQLRRLRVLHGIRLSDMWRRV</sequence>
<reference evidence="2" key="1">
    <citation type="journal article" date="2014" name="Int. J. Syst. Evol. Microbiol.">
        <title>Complete genome sequence of Corynebacterium casei LMG S-19264T (=DSM 44701T), isolated from a smear-ripened cheese.</title>
        <authorList>
            <consortium name="US DOE Joint Genome Institute (JGI-PGF)"/>
            <person name="Walter F."/>
            <person name="Albersmeier A."/>
            <person name="Kalinowski J."/>
            <person name="Ruckert C."/>
        </authorList>
    </citation>
    <scope>NUCLEOTIDE SEQUENCE</scope>
    <source>
        <strain evidence="2">JCM 5016</strain>
    </source>
</reference>
<dbReference type="EMBL" id="BMWH01000030">
    <property type="protein sequence ID" value="GHA09771.1"/>
    <property type="molecule type" value="Genomic_DNA"/>
</dbReference>
<evidence type="ECO:0000313" key="2">
    <source>
        <dbReference type="EMBL" id="GHA09771.1"/>
    </source>
</evidence>
<dbReference type="Proteomes" id="UP000623010">
    <property type="component" value="Unassembled WGS sequence"/>
</dbReference>
<evidence type="ECO:0000313" key="3">
    <source>
        <dbReference type="Proteomes" id="UP000623010"/>
    </source>
</evidence>